<keyword evidence="3" id="KW-1185">Reference proteome</keyword>
<keyword evidence="1" id="KW-0732">Signal</keyword>
<evidence type="ECO:0000313" key="3">
    <source>
        <dbReference type="Proteomes" id="UP000189632"/>
    </source>
</evidence>
<dbReference type="AlphaFoldDB" id="A0A1U9MJ91"/>
<protein>
    <submittedName>
        <fullName evidence="2">Uncharacterized protein</fullName>
    </submittedName>
</protein>
<reference evidence="2 3" key="1">
    <citation type="submission" date="2016-11" db="EMBL/GenBank/DDBJ databases">
        <title>Comparative genomics of Bartonella apis.</title>
        <authorList>
            <person name="Engel P."/>
        </authorList>
    </citation>
    <scope>NUCLEOTIDE SEQUENCE [LARGE SCALE GENOMIC DNA]</scope>
    <source>
        <strain evidence="2 3">BBC0122</strain>
    </source>
</reference>
<dbReference type="RefSeq" id="WP_077993412.1">
    <property type="nucleotide sequence ID" value="NZ_CAXUOT020000003.1"/>
</dbReference>
<evidence type="ECO:0000256" key="1">
    <source>
        <dbReference type="SAM" id="SignalP"/>
    </source>
</evidence>
<dbReference type="KEGG" id="bapi:BBC0122_018790"/>
<name>A0A1U9MJ91_9HYPH</name>
<evidence type="ECO:0000313" key="2">
    <source>
        <dbReference type="EMBL" id="AQT47974.1"/>
    </source>
</evidence>
<dbReference type="Proteomes" id="UP000189632">
    <property type="component" value="Chromosome"/>
</dbReference>
<feature type="signal peptide" evidence="1">
    <location>
        <begin position="1"/>
        <end position="21"/>
    </location>
</feature>
<dbReference type="EMBL" id="CP015625">
    <property type="protein sequence ID" value="AQT47974.1"/>
    <property type="molecule type" value="Genomic_DNA"/>
</dbReference>
<feature type="chain" id="PRO_5013364391" evidence="1">
    <location>
        <begin position="22"/>
        <end position="91"/>
    </location>
</feature>
<organism evidence="2 3">
    <name type="scientific">Bartonella choladocola</name>
    <dbReference type="NCBI Taxonomy" id="2750995"/>
    <lineage>
        <taxon>Bacteria</taxon>
        <taxon>Pseudomonadati</taxon>
        <taxon>Pseudomonadota</taxon>
        <taxon>Alphaproteobacteria</taxon>
        <taxon>Hyphomicrobiales</taxon>
        <taxon>Bartonellaceae</taxon>
        <taxon>Bartonella</taxon>
    </lineage>
</organism>
<accession>A0A1U9MJ91</accession>
<gene>
    <name evidence="2" type="ORF">BBC0122_018790</name>
</gene>
<proteinExistence type="predicted"/>
<sequence>MRLPVLISIMSSVLLATPAFSQKDCGAAGDGCEPVLYQKFMAIAAQSFPDWPEVAYRTYASACYDSTDSHVRELCTKDPKKAAEVLNLLPD</sequence>